<evidence type="ECO:0000256" key="6">
    <source>
        <dbReference type="ARBA" id="ARBA00023136"/>
    </source>
</evidence>
<evidence type="ECO:0000313" key="8">
    <source>
        <dbReference type="EMBL" id="ADY54811.1"/>
    </source>
</evidence>
<evidence type="ECO:0000256" key="1">
    <source>
        <dbReference type="ARBA" id="ARBA00004651"/>
    </source>
</evidence>
<dbReference type="GO" id="GO:0015109">
    <property type="term" value="F:chromate transmembrane transporter activity"/>
    <property type="evidence" value="ECO:0007669"/>
    <property type="project" value="InterPro"/>
</dbReference>
<evidence type="ECO:0000256" key="4">
    <source>
        <dbReference type="ARBA" id="ARBA00022692"/>
    </source>
</evidence>
<reference evidence="8 9" key="1">
    <citation type="journal article" date="2011" name="Stand. Genomic Sci.">
        <title>Complete genome sequence of Syntrophobotulus glycolicus type strain (FlGlyR).</title>
        <authorList>
            <person name="Han C."/>
            <person name="Mwirichia R."/>
            <person name="Chertkov O."/>
            <person name="Held B."/>
            <person name="Lapidus A."/>
            <person name="Nolan M."/>
            <person name="Lucas S."/>
            <person name="Hammon N."/>
            <person name="Deshpande S."/>
            <person name="Cheng J.F."/>
            <person name="Tapia R."/>
            <person name="Goodwin L."/>
            <person name="Pitluck S."/>
            <person name="Huntemann M."/>
            <person name="Liolios K."/>
            <person name="Ivanova N."/>
            <person name="Pagani I."/>
            <person name="Mavromatis K."/>
            <person name="Ovchinikova G."/>
            <person name="Pati A."/>
            <person name="Chen A."/>
            <person name="Palaniappan K."/>
            <person name="Land M."/>
            <person name="Hauser L."/>
            <person name="Brambilla E.M."/>
            <person name="Rohde M."/>
            <person name="Spring S."/>
            <person name="Sikorski J."/>
            <person name="Goker M."/>
            <person name="Woyke T."/>
            <person name="Bristow J."/>
            <person name="Eisen J.A."/>
            <person name="Markowitz V."/>
            <person name="Hugenholtz P."/>
            <person name="Kyrpides N.C."/>
            <person name="Klenk H.P."/>
            <person name="Detter J.C."/>
        </authorList>
    </citation>
    <scope>NUCLEOTIDE SEQUENCE [LARGE SCALE GENOMIC DNA]</scope>
    <source>
        <strain evidence="9">DSM 8271 / FlGlyR</strain>
    </source>
</reference>
<evidence type="ECO:0000256" key="5">
    <source>
        <dbReference type="ARBA" id="ARBA00022989"/>
    </source>
</evidence>
<feature type="transmembrane region" description="Helical" evidence="7">
    <location>
        <begin position="143"/>
        <end position="162"/>
    </location>
</feature>
<keyword evidence="9" id="KW-1185">Reference proteome</keyword>
<dbReference type="eggNOG" id="COG2059">
    <property type="taxonomic scope" value="Bacteria"/>
</dbReference>
<comment type="similarity">
    <text evidence="2">Belongs to the chromate ion transporter (CHR) (TC 2.A.51) family.</text>
</comment>
<dbReference type="HOGENOM" id="CLU_018106_1_2_9"/>
<keyword evidence="4 7" id="KW-0812">Transmembrane</keyword>
<keyword evidence="6 7" id="KW-0472">Membrane</keyword>
<comment type="subcellular location">
    <subcellularLocation>
        <location evidence="1">Cell membrane</location>
        <topology evidence="1">Multi-pass membrane protein</topology>
    </subcellularLocation>
</comment>
<dbReference type="Proteomes" id="UP000007488">
    <property type="component" value="Chromosome"/>
</dbReference>
<reference evidence="9" key="2">
    <citation type="submission" date="2011-02" db="EMBL/GenBank/DDBJ databases">
        <title>The complete genome of Syntrophobotulus glycolicus DSM 8271.</title>
        <authorList>
            <person name="Lucas S."/>
            <person name="Copeland A."/>
            <person name="Lapidus A."/>
            <person name="Bruce D."/>
            <person name="Goodwin L."/>
            <person name="Pitluck S."/>
            <person name="Kyrpides N."/>
            <person name="Mavromatis K."/>
            <person name="Pagani I."/>
            <person name="Ivanova N."/>
            <person name="Mikhailova N."/>
            <person name="Chertkov O."/>
            <person name="Held B."/>
            <person name="Detter J.C."/>
            <person name="Tapia R."/>
            <person name="Han C."/>
            <person name="Land M."/>
            <person name="Hauser L."/>
            <person name="Markowitz V."/>
            <person name="Cheng J.-F."/>
            <person name="Hugenholtz P."/>
            <person name="Woyke T."/>
            <person name="Wu D."/>
            <person name="Spring S."/>
            <person name="Schroeder M."/>
            <person name="Brambilla E."/>
            <person name="Klenk H.-P."/>
            <person name="Eisen J.A."/>
        </authorList>
    </citation>
    <scope>NUCLEOTIDE SEQUENCE [LARGE SCALE GENOMIC DNA]</scope>
    <source>
        <strain evidence="9">DSM 8271 / FlGlyR</strain>
    </source>
</reference>
<evidence type="ECO:0000256" key="3">
    <source>
        <dbReference type="ARBA" id="ARBA00022475"/>
    </source>
</evidence>
<dbReference type="Pfam" id="PF02417">
    <property type="entry name" value="Chromate_transp"/>
    <property type="match status" value="1"/>
</dbReference>
<sequence>MKELWDLFVGFFRASNLGFGGGPAVIPLLKTEAVDHYHWMTNAQFSDAYAAANALPGPIATKMASYIGYQIASWPGALVALAGTILPTVLLLIFAGKLLDKYASSRELKAMLKGVRPVVTALLVVVALDMAKSAFIIKAPLDLATVGIAAVAAAAIYFRNVHPIILIVSSMMVGYLIW</sequence>
<dbReference type="STRING" id="645991.Sgly_0445"/>
<keyword evidence="3" id="KW-1003">Cell membrane</keyword>
<keyword evidence="5 7" id="KW-1133">Transmembrane helix</keyword>
<dbReference type="OrthoDB" id="9788907at2"/>
<accession>F0SY61</accession>
<evidence type="ECO:0000313" key="9">
    <source>
        <dbReference type="Proteomes" id="UP000007488"/>
    </source>
</evidence>
<evidence type="ECO:0000256" key="7">
    <source>
        <dbReference type="SAM" id="Phobius"/>
    </source>
</evidence>
<dbReference type="GO" id="GO:0005886">
    <property type="term" value="C:plasma membrane"/>
    <property type="evidence" value="ECO:0007669"/>
    <property type="project" value="UniProtKB-SubCell"/>
</dbReference>
<dbReference type="PANTHER" id="PTHR43663:SF1">
    <property type="entry name" value="CHROMATE TRANSPORTER"/>
    <property type="match status" value="1"/>
</dbReference>
<feature type="transmembrane region" description="Helical" evidence="7">
    <location>
        <begin position="71"/>
        <end position="94"/>
    </location>
</feature>
<evidence type="ECO:0000256" key="2">
    <source>
        <dbReference type="ARBA" id="ARBA00005262"/>
    </source>
</evidence>
<name>F0SY61_SYNGF</name>
<dbReference type="InterPro" id="IPR052518">
    <property type="entry name" value="CHR_Transporter"/>
</dbReference>
<organism evidence="8 9">
    <name type="scientific">Syntrophobotulus glycolicus (strain DSM 8271 / FlGlyR)</name>
    <dbReference type="NCBI Taxonomy" id="645991"/>
    <lineage>
        <taxon>Bacteria</taxon>
        <taxon>Bacillati</taxon>
        <taxon>Bacillota</taxon>
        <taxon>Clostridia</taxon>
        <taxon>Eubacteriales</taxon>
        <taxon>Desulfitobacteriaceae</taxon>
        <taxon>Syntrophobotulus</taxon>
    </lineage>
</organism>
<gene>
    <name evidence="8" type="ordered locus">Sgly_0445</name>
</gene>
<protein>
    <submittedName>
        <fullName evidence="8">Chromate transporter</fullName>
    </submittedName>
</protein>
<dbReference type="AlphaFoldDB" id="F0SY61"/>
<dbReference type="PANTHER" id="PTHR43663">
    <property type="entry name" value="CHROMATE TRANSPORT PROTEIN-RELATED"/>
    <property type="match status" value="1"/>
</dbReference>
<dbReference type="RefSeq" id="WP_013623682.1">
    <property type="nucleotide sequence ID" value="NC_015172.1"/>
</dbReference>
<dbReference type="KEGG" id="sgy:Sgly_0445"/>
<feature type="transmembrane region" description="Helical" evidence="7">
    <location>
        <begin position="115"/>
        <end position="137"/>
    </location>
</feature>
<dbReference type="EMBL" id="CP002547">
    <property type="protein sequence ID" value="ADY54811.1"/>
    <property type="molecule type" value="Genomic_DNA"/>
</dbReference>
<dbReference type="InterPro" id="IPR003370">
    <property type="entry name" value="Chromate_transpt"/>
</dbReference>
<proteinExistence type="inferred from homology"/>